<dbReference type="NCBIfam" id="TIGR00878">
    <property type="entry name" value="purM"/>
    <property type="match status" value="1"/>
</dbReference>
<name>A0A0G0H1G0_9BACT</name>
<dbReference type="Pfam" id="PF00586">
    <property type="entry name" value="AIRS"/>
    <property type="match status" value="1"/>
</dbReference>
<dbReference type="HAMAP" id="MF_00741">
    <property type="entry name" value="AIRS"/>
    <property type="match status" value="1"/>
</dbReference>
<evidence type="ECO:0000259" key="16">
    <source>
        <dbReference type="Pfam" id="PF00586"/>
    </source>
</evidence>
<comment type="similarity">
    <text evidence="3 15">Belongs to the AIR synthase family.</text>
</comment>
<dbReference type="EC" id="6.3.3.1" evidence="4 15"/>
<protein>
    <recommendedName>
        <fullName evidence="5 15">Phosphoribosylformylglycinamidine cyclo-ligase</fullName>
        <ecNumber evidence="4 15">6.3.3.1</ecNumber>
    </recommendedName>
    <alternativeName>
        <fullName evidence="12 15">AIR synthase</fullName>
    </alternativeName>
    <alternativeName>
        <fullName evidence="13 15">AIRS</fullName>
    </alternativeName>
    <alternativeName>
        <fullName evidence="11 15">Phosphoribosyl-aminoimidazole synthetase</fullName>
    </alternativeName>
</protein>
<evidence type="ECO:0000256" key="3">
    <source>
        <dbReference type="ARBA" id="ARBA00010280"/>
    </source>
</evidence>
<evidence type="ECO:0000259" key="17">
    <source>
        <dbReference type="Pfam" id="PF02769"/>
    </source>
</evidence>
<dbReference type="GO" id="GO:0004641">
    <property type="term" value="F:phosphoribosylformylglycinamidine cyclo-ligase activity"/>
    <property type="evidence" value="ECO:0007669"/>
    <property type="project" value="UniProtKB-UniRule"/>
</dbReference>
<comment type="pathway">
    <text evidence="2 15">Purine metabolism; IMP biosynthesis via de novo pathway; 5-amino-1-(5-phospho-D-ribosyl)imidazole from N(2)-formyl-N(1)-(5-phospho-D-ribosyl)glycinamide: step 2/2.</text>
</comment>
<evidence type="ECO:0000256" key="11">
    <source>
        <dbReference type="ARBA" id="ARBA00031908"/>
    </source>
</evidence>
<sequence>MSNLYTKSGVNIKKGGEVVKRIKSYVASTHTKAVLQNIGGFGGLYDLKKIIKNYRNPVLVQSIDGVGTKLSIAKMMKKYDTVGEDIVNHSCNDILAMGARPVIFLDYVANETLVPKEMEAMVRGMAKACRENGIALIGGETAEMPGIYMKGEHDIAGCITGIVEKNKIITGKKIKKGNIILGFPSSGLHTNGFSLARKLFFNKMNYTVNTKGVFKETVGKTLMKVHVNYCKPIFSLLDNSVDIKGIAHITGGGFIENIPRILPKNLDAEIQKGSWPMLSIFPYMQKIGKVSEREMYKVFNMSIGFVVVVNEKQREKIENILKGHKIFWIGKIIKGTGKVILK</sequence>
<proteinExistence type="inferred from homology"/>
<dbReference type="InterPro" id="IPR004733">
    <property type="entry name" value="PurM_cligase"/>
</dbReference>
<evidence type="ECO:0000256" key="1">
    <source>
        <dbReference type="ARBA" id="ARBA00004496"/>
    </source>
</evidence>
<evidence type="ECO:0000256" key="5">
    <source>
        <dbReference type="ARBA" id="ARBA00020367"/>
    </source>
</evidence>
<dbReference type="CDD" id="cd02196">
    <property type="entry name" value="PurM"/>
    <property type="match status" value="1"/>
</dbReference>
<dbReference type="GO" id="GO:0005524">
    <property type="term" value="F:ATP binding"/>
    <property type="evidence" value="ECO:0007669"/>
    <property type="project" value="UniProtKB-KW"/>
</dbReference>
<dbReference type="InterPro" id="IPR016188">
    <property type="entry name" value="PurM-like_N"/>
</dbReference>
<accession>A0A0G0H1G0</accession>
<comment type="subcellular location">
    <subcellularLocation>
        <location evidence="1 15">Cytoplasm</location>
    </subcellularLocation>
</comment>
<evidence type="ECO:0000256" key="15">
    <source>
        <dbReference type="HAMAP-Rule" id="MF_00741"/>
    </source>
</evidence>
<dbReference type="PANTHER" id="PTHR10520:SF12">
    <property type="entry name" value="TRIFUNCTIONAL PURINE BIOSYNTHETIC PROTEIN ADENOSINE-3"/>
    <property type="match status" value="1"/>
</dbReference>
<evidence type="ECO:0000256" key="13">
    <source>
        <dbReference type="ARBA" id="ARBA00033093"/>
    </source>
</evidence>
<keyword evidence="7 15" id="KW-0436">Ligase</keyword>
<keyword evidence="6 15" id="KW-0963">Cytoplasm</keyword>
<dbReference type="UniPathway" id="UPA00074">
    <property type="reaction ID" value="UER00129"/>
</dbReference>
<dbReference type="FunFam" id="3.90.650.10:FF:000011">
    <property type="entry name" value="Phosphoribosylformylglycinamidine cyclo-ligase"/>
    <property type="match status" value="1"/>
</dbReference>
<evidence type="ECO:0000256" key="9">
    <source>
        <dbReference type="ARBA" id="ARBA00022755"/>
    </source>
</evidence>
<dbReference type="GO" id="GO:0046084">
    <property type="term" value="P:adenine biosynthetic process"/>
    <property type="evidence" value="ECO:0007669"/>
    <property type="project" value="TreeGrafter"/>
</dbReference>
<dbReference type="InterPro" id="IPR010918">
    <property type="entry name" value="PurM-like_C_dom"/>
</dbReference>
<keyword evidence="8 15" id="KW-0547">Nucleotide-binding</keyword>
<evidence type="ECO:0000256" key="8">
    <source>
        <dbReference type="ARBA" id="ARBA00022741"/>
    </source>
</evidence>
<evidence type="ECO:0000256" key="12">
    <source>
        <dbReference type="ARBA" id="ARBA00032931"/>
    </source>
</evidence>
<evidence type="ECO:0000256" key="10">
    <source>
        <dbReference type="ARBA" id="ARBA00022840"/>
    </source>
</evidence>
<organism evidence="18 19">
    <name type="scientific">Candidatus Nomurabacteria bacterium GW2011_GWA1_37_20</name>
    <dbReference type="NCBI Taxonomy" id="1618729"/>
    <lineage>
        <taxon>Bacteria</taxon>
        <taxon>Candidatus Nomuraibacteriota</taxon>
    </lineage>
</organism>
<dbReference type="GO" id="GO:0006189">
    <property type="term" value="P:'de novo' IMP biosynthetic process"/>
    <property type="evidence" value="ECO:0007669"/>
    <property type="project" value="UniProtKB-UniRule"/>
</dbReference>
<dbReference type="PANTHER" id="PTHR10520">
    <property type="entry name" value="TRIFUNCTIONAL PURINE BIOSYNTHETIC PROTEIN ADENOSINE-3-RELATED"/>
    <property type="match status" value="1"/>
</dbReference>
<feature type="domain" description="PurM-like C-terminal" evidence="17">
    <location>
        <begin position="175"/>
        <end position="339"/>
    </location>
</feature>
<evidence type="ECO:0000256" key="7">
    <source>
        <dbReference type="ARBA" id="ARBA00022598"/>
    </source>
</evidence>
<dbReference type="Proteomes" id="UP000034701">
    <property type="component" value="Unassembled WGS sequence"/>
</dbReference>
<evidence type="ECO:0000256" key="6">
    <source>
        <dbReference type="ARBA" id="ARBA00022490"/>
    </source>
</evidence>
<keyword evidence="10 15" id="KW-0067">ATP-binding</keyword>
<keyword evidence="9 15" id="KW-0658">Purine biosynthesis</keyword>
<comment type="caution">
    <text evidence="18">The sequence shown here is derived from an EMBL/GenBank/DDBJ whole genome shotgun (WGS) entry which is preliminary data.</text>
</comment>
<evidence type="ECO:0000313" key="19">
    <source>
        <dbReference type="Proteomes" id="UP000034701"/>
    </source>
</evidence>
<dbReference type="InterPro" id="IPR036921">
    <property type="entry name" value="PurM-like_N_sf"/>
</dbReference>
<dbReference type="SUPFAM" id="SSF56042">
    <property type="entry name" value="PurM C-terminal domain-like"/>
    <property type="match status" value="1"/>
</dbReference>
<dbReference type="GO" id="GO:0005829">
    <property type="term" value="C:cytosol"/>
    <property type="evidence" value="ECO:0007669"/>
    <property type="project" value="TreeGrafter"/>
</dbReference>
<gene>
    <name evidence="15" type="primary">purM</name>
    <name evidence="18" type="ORF">US45_C0021G0005</name>
</gene>
<dbReference type="Gene3D" id="3.90.650.10">
    <property type="entry name" value="PurM-like C-terminal domain"/>
    <property type="match status" value="1"/>
</dbReference>
<evidence type="ECO:0000256" key="2">
    <source>
        <dbReference type="ARBA" id="ARBA00004686"/>
    </source>
</evidence>
<comment type="catalytic activity">
    <reaction evidence="14 15">
        <text>2-formamido-N(1)-(5-O-phospho-beta-D-ribosyl)acetamidine + ATP = 5-amino-1-(5-phospho-beta-D-ribosyl)imidazole + ADP + phosphate + H(+)</text>
        <dbReference type="Rhea" id="RHEA:23032"/>
        <dbReference type="ChEBI" id="CHEBI:15378"/>
        <dbReference type="ChEBI" id="CHEBI:30616"/>
        <dbReference type="ChEBI" id="CHEBI:43474"/>
        <dbReference type="ChEBI" id="CHEBI:137981"/>
        <dbReference type="ChEBI" id="CHEBI:147287"/>
        <dbReference type="ChEBI" id="CHEBI:456216"/>
        <dbReference type="EC" id="6.3.3.1"/>
    </reaction>
</comment>
<dbReference type="GO" id="GO:0004637">
    <property type="term" value="F:phosphoribosylamine-glycine ligase activity"/>
    <property type="evidence" value="ECO:0007669"/>
    <property type="project" value="TreeGrafter"/>
</dbReference>
<reference evidence="18 19" key="1">
    <citation type="journal article" date="2015" name="Nature">
        <title>rRNA introns, odd ribosomes, and small enigmatic genomes across a large radiation of phyla.</title>
        <authorList>
            <person name="Brown C.T."/>
            <person name="Hug L.A."/>
            <person name="Thomas B.C."/>
            <person name="Sharon I."/>
            <person name="Castelle C.J."/>
            <person name="Singh A."/>
            <person name="Wilkins M.J."/>
            <person name="Williams K.H."/>
            <person name="Banfield J.F."/>
        </authorList>
    </citation>
    <scope>NUCLEOTIDE SEQUENCE [LARGE SCALE GENOMIC DNA]</scope>
</reference>
<dbReference type="PATRIC" id="fig|1618729.3.peg.276"/>
<dbReference type="EMBL" id="LBTA01000021">
    <property type="protein sequence ID" value="KKQ32360.1"/>
    <property type="molecule type" value="Genomic_DNA"/>
</dbReference>
<evidence type="ECO:0000256" key="4">
    <source>
        <dbReference type="ARBA" id="ARBA00013047"/>
    </source>
</evidence>
<dbReference type="InterPro" id="IPR036676">
    <property type="entry name" value="PurM-like_C_sf"/>
</dbReference>
<dbReference type="AlphaFoldDB" id="A0A0G0H1G0"/>
<dbReference type="Pfam" id="PF02769">
    <property type="entry name" value="AIRS_C"/>
    <property type="match status" value="1"/>
</dbReference>
<feature type="domain" description="PurM-like N-terminal" evidence="16">
    <location>
        <begin position="58"/>
        <end position="163"/>
    </location>
</feature>
<evidence type="ECO:0000313" key="18">
    <source>
        <dbReference type="EMBL" id="KKQ32360.1"/>
    </source>
</evidence>
<dbReference type="Gene3D" id="3.30.1330.10">
    <property type="entry name" value="PurM-like, N-terminal domain"/>
    <property type="match status" value="1"/>
</dbReference>
<dbReference type="SUPFAM" id="SSF55326">
    <property type="entry name" value="PurM N-terminal domain-like"/>
    <property type="match status" value="1"/>
</dbReference>
<evidence type="ECO:0000256" key="14">
    <source>
        <dbReference type="ARBA" id="ARBA00049057"/>
    </source>
</evidence>